<feature type="active site" evidence="8">
    <location>
        <position position="232"/>
    </location>
</feature>
<keyword evidence="7" id="KW-0961">Cell wall biogenesis/degradation</keyword>
<dbReference type="Pfam" id="PF00295">
    <property type="entry name" value="Glyco_hydro_28"/>
    <property type="match status" value="1"/>
</dbReference>
<accession>A0AAD4P0K7</accession>
<keyword evidence="4" id="KW-0964">Secreted</keyword>
<dbReference type="PANTHER" id="PTHR31375">
    <property type="match status" value="1"/>
</dbReference>
<keyword evidence="12" id="KW-1185">Reference proteome</keyword>
<evidence type="ECO:0000256" key="2">
    <source>
        <dbReference type="ARBA" id="ARBA00008834"/>
    </source>
</evidence>
<dbReference type="PROSITE" id="PS00502">
    <property type="entry name" value="POLYGALACTURONASE"/>
    <property type="match status" value="1"/>
</dbReference>
<gene>
    <name evidence="11" type="ORF">C2S53_020067</name>
</gene>
<sequence>MDSNWLFPSIVISLLLSNWGTHVHCQTNIFPVVESDAELTDSKQAFLDAWKKACATNGGTMVIPKGTYLLSDAQFLGPCNGQTKFILDGTIIATDVPTPNINYWIFFRNLNSLSISGQGTLDGNGASYWKQKQTTILSSLKLAYVKNVKIQDIHSLNSKKFHMGIDNCQNVTINNVHITAPGNSPNTDGIHVGVSDNVRISNSNIATGDDCISLGDGSTNINITGITCGPGHGISIGSLGRYPAEKEVRSITVTNCTLTNTQNGARIKTFGPSTPGVASTITFQGIIINNVTNPILIDQYYCPNSQCPGQGESSVSIKSVKFIDFHGSSGKPVGVKIACSKTNPCQDIELTGVKLTFNGQPTTATCSSADVKFNGPNQIPSRCT</sequence>
<dbReference type="AlphaFoldDB" id="A0AAD4P0K7"/>
<dbReference type="InterPro" id="IPR000743">
    <property type="entry name" value="Glyco_hydro_28"/>
</dbReference>
<evidence type="ECO:0000256" key="3">
    <source>
        <dbReference type="ARBA" id="ARBA00022512"/>
    </source>
</evidence>
<evidence type="ECO:0000256" key="9">
    <source>
        <dbReference type="RuleBase" id="RU361169"/>
    </source>
</evidence>
<organism evidence="11 12">
    <name type="scientific">Perilla frutescens var. hirtella</name>
    <name type="common">Perilla citriodora</name>
    <name type="synonym">Perilla setoyensis</name>
    <dbReference type="NCBI Taxonomy" id="608512"/>
    <lineage>
        <taxon>Eukaryota</taxon>
        <taxon>Viridiplantae</taxon>
        <taxon>Streptophyta</taxon>
        <taxon>Embryophyta</taxon>
        <taxon>Tracheophyta</taxon>
        <taxon>Spermatophyta</taxon>
        <taxon>Magnoliopsida</taxon>
        <taxon>eudicotyledons</taxon>
        <taxon>Gunneridae</taxon>
        <taxon>Pentapetalae</taxon>
        <taxon>asterids</taxon>
        <taxon>lamiids</taxon>
        <taxon>Lamiales</taxon>
        <taxon>Lamiaceae</taxon>
        <taxon>Nepetoideae</taxon>
        <taxon>Elsholtzieae</taxon>
        <taxon>Perilla</taxon>
    </lineage>
</organism>
<dbReference type="InterPro" id="IPR012334">
    <property type="entry name" value="Pectin_lyas_fold"/>
</dbReference>
<dbReference type="EMBL" id="SDAM02001597">
    <property type="protein sequence ID" value="KAH6822129.1"/>
    <property type="molecule type" value="Genomic_DNA"/>
</dbReference>
<evidence type="ECO:0000313" key="11">
    <source>
        <dbReference type="EMBL" id="KAH6822129.1"/>
    </source>
</evidence>
<name>A0AAD4P0K7_PERFH</name>
<evidence type="ECO:0008006" key="13">
    <source>
        <dbReference type="Google" id="ProtNLM"/>
    </source>
</evidence>
<evidence type="ECO:0000313" key="12">
    <source>
        <dbReference type="Proteomes" id="UP001190926"/>
    </source>
</evidence>
<dbReference type="FunFam" id="2.160.20.10:FF:000004">
    <property type="entry name" value="Pectin lyase-like superfamily protein"/>
    <property type="match status" value="1"/>
</dbReference>
<keyword evidence="3" id="KW-0134">Cell wall</keyword>
<proteinExistence type="inferred from homology"/>
<evidence type="ECO:0000256" key="6">
    <source>
        <dbReference type="ARBA" id="ARBA00023295"/>
    </source>
</evidence>
<dbReference type="GO" id="GO:0005975">
    <property type="term" value="P:carbohydrate metabolic process"/>
    <property type="evidence" value="ECO:0007669"/>
    <property type="project" value="InterPro"/>
</dbReference>
<keyword evidence="10" id="KW-0732">Signal</keyword>
<dbReference type="SMART" id="SM00710">
    <property type="entry name" value="PbH1"/>
    <property type="match status" value="5"/>
</dbReference>
<reference evidence="11 12" key="1">
    <citation type="journal article" date="2021" name="Nat. Commun.">
        <title>Incipient diploidization of the medicinal plant Perilla within 10,000 years.</title>
        <authorList>
            <person name="Zhang Y."/>
            <person name="Shen Q."/>
            <person name="Leng L."/>
            <person name="Zhang D."/>
            <person name="Chen S."/>
            <person name="Shi Y."/>
            <person name="Ning Z."/>
            <person name="Chen S."/>
        </authorList>
    </citation>
    <scope>NUCLEOTIDE SEQUENCE [LARGE SCALE GENOMIC DNA]</scope>
    <source>
        <strain evidence="12">cv. PC099</strain>
    </source>
</reference>
<comment type="subcellular location">
    <subcellularLocation>
        <location evidence="1">Secreted</location>
        <location evidence="1">Cell wall</location>
    </subcellularLocation>
</comment>
<dbReference type="GO" id="GO:0004650">
    <property type="term" value="F:polygalacturonase activity"/>
    <property type="evidence" value="ECO:0007669"/>
    <property type="project" value="InterPro"/>
</dbReference>
<dbReference type="Gene3D" id="2.160.20.10">
    <property type="entry name" value="Single-stranded right-handed beta-helix, Pectin lyase-like"/>
    <property type="match status" value="1"/>
</dbReference>
<evidence type="ECO:0000256" key="1">
    <source>
        <dbReference type="ARBA" id="ARBA00004191"/>
    </source>
</evidence>
<evidence type="ECO:0000256" key="8">
    <source>
        <dbReference type="PROSITE-ProRule" id="PRU10052"/>
    </source>
</evidence>
<comment type="similarity">
    <text evidence="2 9">Belongs to the glycosyl hydrolase 28 family.</text>
</comment>
<feature type="signal peptide" evidence="10">
    <location>
        <begin position="1"/>
        <end position="25"/>
    </location>
</feature>
<evidence type="ECO:0000256" key="10">
    <source>
        <dbReference type="SAM" id="SignalP"/>
    </source>
</evidence>
<evidence type="ECO:0000256" key="4">
    <source>
        <dbReference type="ARBA" id="ARBA00022525"/>
    </source>
</evidence>
<comment type="caution">
    <text evidence="11">The sequence shown here is derived from an EMBL/GenBank/DDBJ whole genome shotgun (WGS) entry which is preliminary data.</text>
</comment>
<dbReference type="Proteomes" id="UP001190926">
    <property type="component" value="Unassembled WGS sequence"/>
</dbReference>
<dbReference type="InterPro" id="IPR011050">
    <property type="entry name" value="Pectin_lyase_fold/virulence"/>
</dbReference>
<feature type="chain" id="PRO_5042267283" description="Polygalacturonase" evidence="10">
    <location>
        <begin position="26"/>
        <end position="384"/>
    </location>
</feature>
<keyword evidence="6 9" id="KW-0326">Glycosidase</keyword>
<evidence type="ECO:0000256" key="5">
    <source>
        <dbReference type="ARBA" id="ARBA00022801"/>
    </source>
</evidence>
<dbReference type="SUPFAM" id="SSF51126">
    <property type="entry name" value="Pectin lyase-like"/>
    <property type="match status" value="1"/>
</dbReference>
<keyword evidence="5 9" id="KW-0378">Hydrolase</keyword>
<dbReference type="GO" id="GO:0071555">
    <property type="term" value="P:cell wall organization"/>
    <property type="evidence" value="ECO:0007669"/>
    <property type="project" value="UniProtKB-KW"/>
</dbReference>
<evidence type="ECO:0000256" key="7">
    <source>
        <dbReference type="ARBA" id="ARBA00023316"/>
    </source>
</evidence>
<dbReference type="InterPro" id="IPR006626">
    <property type="entry name" value="PbH1"/>
</dbReference>
<protein>
    <recommendedName>
        <fullName evidence="13">Polygalacturonase</fullName>
    </recommendedName>
</protein>